<feature type="compositionally biased region" description="Basic and acidic residues" evidence="1">
    <location>
        <begin position="45"/>
        <end position="69"/>
    </location>
</feature>
<evidence type="ECO:0000256" key="1">
    <source>
        <dbReference type="SAM" id="MobiDB-lite"/>
    </source>
</evidence>
<organism evidence="2 3">
    <name type="scientific">Olpidium bornovanus</name>
    <dbReference type="NCBI Taxonomy" id="278681"/>
    <lineage>
        <taxon>Eukaryota</taxon>
        <taxon>Fungi</taxon>
        <taxon>Fungi incertae sedis</taxon>
        <taxon>Olpidiomycota</taxon>
        <taxon>Olpidiomycotina</taxon>
        <taxon>Olpidiomycetes</taxon>
        <taxon>Olpidiales</taxon>
        <taxon>Olpidiaceae</taxon>
        <taxon>Olpidium</taxon>
    </lineage>
</organism>
<reference evidence="2 3" key="1">
    <citation type="journal article" name="Sci. Rep.">
        <title>Genome-scale phylogenetic analyses confirm Olpidium as the closest living zoosporic fungus to the non-flagellated, terrestrial fungi.</title>
        <authorList>
            <person name="Chang Y."/>
            <person name="Rochon D."/>
            <person name="Sekimoto S."/>
            <person name="Wang Y."/>
            <person name="Chovatia M."/>
            <person name="Sandor L."/>
            <person name="Salamov A."/>
            <person name="Grigoriev I.V."/>
            <person name="Stajich J.E."/>
            <person name="Spatafora J.W."/>
        </authorList>
    </citation>
    <scope>NUCLEOTIDE SEQUENCE [LARGE SCALE GENOMIC DNA]</scope>
    <source>
        <strain evidence="2">S191</strain>
    </source>
</reference>
<sequence length="85" mass="9391">MKSIIVFLEEPANVPLYPLSFCDNSLHRPGSTSVAAITISGPARKEFDGRSVPKRDNTGSPLRETELGRFKTRQTAKHVGSRMFS</sequence>
<proteinExistence type="predicted"/>
<keyword evidence="3" id="KW-1185">Reference proteome</keyword>
<gene>
    <name evidence="2" type="ORF">BJ554DRAFT_2723</name>
</gene>
<dbReference type="EMBL" id="JAEFCI010010290">
    <property type="protein sequence ID" value="KAG5457307.1"/>
    <property type="molecule type" value="Genomic_DNA"/>
</dbReference>
<accession>A0A8H7ZQJ3</accession>
<protein>
    <submittedName>
        <fullName evidence="2">Uncharacterized protein</fullName>
    </submittedName>
</protein>
<comment type="caution">
    <text evidence="2">The sequence shown here is derived from an EMBL/GenBank/DDBJ whole genome shotgun (WGS) entry which is preliminary data.</text>
</comment>
<feature type="compositionally biased region" description="Basic residues" evidence="1">
    <location>
        <begin position="70"/>
        <end position="85"/>
    </location>
</feature>
<feature type="region of interest" description="Disordered" evidence="1">
    <location>
        <begin position="45"/>
        <end position="85"/>
    </location>
</feature>
<evidence type="ECO:0000313" key="3">
    <source>
        <dbReference type="Proteomes" id="UP000673691"/>
    </source>
</evidence>
<name>A0A8H7ZQJ3_9FUNG</name>
<evidence type="ECO:0000313" key="2">
    <source>
        <dbReference type="EMBL" id="KAG5457307.1"/>
    </source>
</evidence>
<dbReference type="AlphaFoldDB" id="A0A8H7ZQJ3"/>
<dbReference type="Proteomes" id="UP000673691">
    <property type="component" value="Unassembled WGS sequence"/>
</dbReference>